<sequence>MHPDDPPRPLFGLPRIFSKQEDFEYLTALHDDLANGITLCAGSLGASPHNNVPEIAEKFAKRIHFAHLRNVQIEEDGSFQESEHLDGAVRMPLLVWVLLQEEKNRQADDRADFNIPFRPDHGHELLSDAEMETHPGYPLVGRLRGLAEIRGVIDGLNYASGERSQFGA</sequence>
<evidence type="ECO:0000256" key="1">
    <source>
        <dbReference type="ARBA" id="ARBA00001794"/>
    </source>
</evidence>
<evidence type="ECO:0000256" key="2">
    <source>
        <dbReference type="ARBA" id="ARBA00001936"/>
    </source>
</evidence>
<evidence type="ECO:0000256" key="9">
    <source>
        <dbReference type="ARBA" id="ARBA00023211"/>
    </source>
</evidence>
<evidence type="ECO:0000256" key="7">
    <source>
        <dbReference type="ARBA" id="ARBA00012927"/>
    </source>
</evidence>
<gene>
    <name evidence="11" type="ORF">GCM10007879_24230</name>
</gene>
<comment type="cofactor">
    <cofactor evidence="2">
        <name>Mn(2+)</name>
        <dbReference type="ChEBI" id="CHEBI:29035"/>
    </cofactor>
</comment>
<comment type="catalytic activity">
    <reaction evidence="1">
        <text>D-mannonate = 2-dehydro-3-deoxy-D-gluconate + H2O</text>
        <dbReference type="Rhea" id="RHEA:20097"/>
        <dbReference type="ChEBI" id="CHEBI:15377"/>
        <dbReference type="ChEBI" id="CHEBI:17767"/>
        <dbReference type="ChEBI" id="CHEBI:57990"/>
        <dbReference type="EC" id="4.2.1.8"/>
    </reaction>
</comment>
<comment type="similarity">
    <text evidence="6">Belongs to the mannonate dehydratase family.</text>
</comment>
<dbReference type="EC" id="4.2.1.8" evidence="7"/>
<evidence type="ECO:0000256" key="6">
    <source>
        <dbReference type="ARBA" id="ARBA00007389"/>
    </source>
</evidence>
<dbReference type="SUPFAM" id="SSF51658">
    <property type="entry name" value="Xylose isomerase-like"/>
    <property type="match status" value="1"/>
</dbReference>
<dbReference type="Pfam" id="PF03786">
    <property type="entry name" value="UxuA"/>
    <property type="match status" value="1"/>
</dbReference>
<evidence type="ECO:0000256" key="8">
    <source>
        <dbReference type="ARBA" id="ARBA00023004"/>
    </source>
</evidence>
<keyword evidence="8" id="KW-0408">Iron</keyword>
<keyword evidence="12" id="KW-1185">Reference proteome</keyword>
<protein>
    <recommendedName>
        <fullName evidence="7">mannonate dehydratase</fullName>
        <ecNumber evidence="7">4.2.1.8</ecNumber>
    </recommendedName>
</protein>
<evidence type="ECO:0000256" key="3">
    <source>
        <dbReference type="ARBA" id="ARBA00001954"/>
    </source>
</evidence>
<proteinExistence type="inferred from homology"/>
<comment type="function">
    <text evidence="4">Catalyzes the dehydration of D-mannonate.</text>
</comment>
<dbReference type="InterPro" id="IPR004628">
    <property type="entry name" value="Man_deHydtase"/>
</dbReference>
<comment type="caution">
    <text evidence="11">The sequence shown here is derived from an EMBL/GenBank/DDBJ whole genome shotgun (WGS) entry which is preliminary data.</text>
</comment>
<reference evidence="11" key="1">
    <citation type="journal article" date="2014" name="Int. J. Syst. Evol. Microbiol.">
        <title>Complete genome of a new Firmicutes species belonging to the dominant human colonic microbiota ('Ruminococcus bicirculans') reveals two chromosomes and a selective capacity to utilize plant glucans.</title>
        <authorList>
            <consortium name="NISC Comparative Sequencing Program"/>
            <person name="Wegmann U."/>
            <person name="Louis P."/>
            <person name="Goesmann A."/>
            <person name="Henrissat B."/>
            <person name="Duncan S.H."/>
            <person name="Flint H.J."/>
        </authorList>
    </citation>
    <scope>NUCLEOTIDE SEQUENCE</scope>
    <source>
        <strain evidence="11">NBRC 107169</strain>
    </source>
</reference>
<comment type="pathway">
    <text evidence="5">Carbohydrate metabolism; pentose and glucuronate interconversion.</text>
</comment>
<evidence type="ECO:0000313" key="12">
    <source>
        <dbReference type="Proteomes" id="UP001161405"/>
    </source>
</evidence>
<accession>A0ABQ5UTE4</accession>
<reference evidence="11" key="2">
    <citation type="submission" date="2023-01" db="EMBL/GenBank/DDBJ databases">
        <title>Draft genome sequence of Maritalea porphyrae strain NBRC 107169.</title>
        <authorList>
            <person name="Sun Q."/>
            <person name="Mori K."/>
        </authorList>
    </citation>
    <scope>NUCLEOTIDE SEQUENCE</scope>
    <source>
        <strain evidence="11">NBRC 107169</strain>
    </source>
</reference>
<name>A0ABQ5UTE4_9HYPH</name>
<comment type="cofactor">
    <cofactor evidence="3">
        <name>Fe(2+)</name>
        <dbReference type="ChEBI" id="CHEBI:29033"/>
    </cofactor>
</comment>
<dbReference type="PANTHER" id="PTHR30387">
    <property type="entry name" value="MANNONATE DEHYDRATASE"/>
    <property type="match status" value="1"/>
</dbReference>
<evidence type="ECO:0000256" key="10">
    <source>
        <dbReference type="ARBA" id="ARBA00023239"/>
    </source>
</evidence>
<dbReference type="Proteomes" id="UP001161405">
    <property type="component" value="Unassembled WGS sequence"/>
</dbReference>
<evidence type="ECO:0000313" key="11">
    <source>
        <dbReference type="EMBL" id="GLQ18174.1"/>
    </source>
</evidence>
<evidence type="ECO:0000256" key="5">
    <source>
        <dbReference type="ARBA" id="ARBA00004892"/>
    </source>
</evidence>
<dbReference type="Gene3D" id="3.20.20.150">
    <property type="entry name" value="Divalent-metal-dependent TIM barrel enzymes"/>
    <property type="match status" value="1"/>
</dbReference>
<dbReference type="InterPro" id="IPR036237">
    <property type="entry name" value="Xyl_isomerase-like_sf"/>
</dbReference>
<evidence type="ECO:0000256" key="4">
    <source>
        <dbReference type="ARBA" id="ARBA00002713"/>
    </source>
</evidence>
<dbReference type="NCBIfam" id="NF003027">
    <property type="entry name" value="PRK03906.1"/>
    <property type="match status" value="1"/>
</dbReference>
<dbReference type="PANTHER" id="PTHR30387:SF2">
    <property type="entry name" value="MANNONATE DEHYDRATASE"/>
    <property type="match status" value="1"/>
</dbReference>
<keyword evidence="9" id="KW-0464">Manganese</keyword>
<keyword evidence="10" id="KW-0456">Lyase</keyword>
<organism evidence="11 12">
    <name type="scientific">Maritalea porphyrae</name>
    <dbReference type="NCBI Taxonomy" id="880732"/>
    <lineage>
        <taxon>Bacteria</taxon>
        <taxon>Pseudomonadati</taxon>
        <taxon>Pseudomonadota</taxon>
        <taxon>Alphaproteobacteria</taxon>
        <taxon>Hyphomicrobiales</taxon>
        <taxon>Devosiaceae</taxon>
        <taxon>Maritalea</taxon>
    </lineage>
</organism>
<dbReference type="EMBL" id="BSNI01000002">
    <property type="protein sequence ID" value="GLQ18174.1"/>
    <property type="molecule type" value="Genomic_DNA"/>
</dbReference>